<dbReference type="InterPro" id="IPR000210">
    <property type="entry name" value="BTB/POZ_dom"/>
</dbReference>
<evidence type="ECO:0000259" key="1">
    <source>
        <dbReference type="PROSITE" id="PS50097"/>
    </source>
</evidence>
<dbReference type="CDD" id="cd00121">
    <property type="entry name" value="MATH"/>
    <property type="match status" value="1"/>
</dbReference>
<reference evidence="3" key="1">
    <citation type="submission" date="2008-06" db="EMBL/GenBank/DDBJ databases">
        <authorList>
            <person name="Lorenzi H."/>
            <person name="Inman J."/>
            <person name="Miller J."/>
            <person name="Schobel S."/>
            <person name="Amedeo P."/>
            <person name="Caler E.V."/>
            <person name="da Silva J."/>
        </authorList>
    </citation>
    <scope>NUCLEOTIDE SEQUENCE [LARGE SCALE GENOMIC DNA]</scope>
    <source>
        <strain evidence="3">RN66</strain>
    </source>
</reference>
<organism evidence="3 4">
    <name type="scientific">Cryptosporidium muris (strain RN66)</name>
    <dbReference type="NCBI Taxonomy" id="441375"/>
    <lineage>
        <taxon>Eukaryota</taxon>
        <taxon>Sar</taxon>
        <taxon>Alveolata</taxon>
        <taxon>Apicomplexa</taxon>
        <taxon>Conoidasida</taxon>
        <taxon>Coccidia</taxon>
        <taxon>Eucoccidiorida</taxon>
        <taxon>Eimeriorina</taxon>
        <taxon>Cryptosporidiidae</taxon>
        <taxon>Cryptosporidium</taxon>
    </lineage>
</organism>
<dbReference type="PANTHER" id="PTHR24413">
    <property type="entry name" value="SPECKLE-TYPE POZ PROTEIN"/>
    <property type="match status" value="1"/>
</dbReference>
<accession>B6A9W2</accession>
<protein>
    <submittedName>
        <fullName evidence="3">BTB/POZ domain-containing protein</fullName>
    </submittedName>
</protein>
<evidence type="ECO:0000313" key="3">
    <source>
        <dbReference type="EMBL" id="EEA05003.1"/>
    </source>
</evidence>
<dbReference type="SUPFAM" id="SSF49599">
    <property type="entry name" value="TRAF domain-like"/>
    <property type="match status" value="1"/>
</dbReference>
<dbReference type="InterPro" id="IPR011333">
    <property type="entry name" value="SKP1/BTB/POZ_sf"/>
</dbReference>
<dbReference type="STRING" id="441375.B6A9W2"/>
<dbReference type="Gene3D" id="3.30.710.10">
    <property type="entry name" value="Potassium Channel Kv1.1, Chain A"/>
    <property type="match status" value="1"/>
</dbReference>
<dbReference type="Proteomes" id="UP000001460">
    <property type="component" value="Unassembled WGS sequence"/>
</dbReference>
<dbReference type="Pfam" id="PF00651">
    <property type="entry name" value="BTB"/>
    <property type="match status" value="1"/>
</dbReference>
<feature type="domain" description="BTB" evidence="1">
    <location>
        <begin position="271"/>
        <end position="340"/>
    </location>
</feature>
<dbReference type="EMBL" id="DS989726">
    <property type="protein sequence ID" value="EEA05003.1"/>
    <property type="molecule type" value="Genomic_DNA"/>
</dbReference>
<proteinExistence type="predicted"/>
<dbReference type="InterPro" id="IPR008974">
    <property type="entry name" value="TRAF-like"/>
</dbReference>
<dbReference type="OMA" id="YSTHRIR"/>
<sequence length="540" mass="60754">MSSVRCGTTKISVDEIEYVWTIEDFPLLRTLASSRALPNYDRILSPKFGDPYNGYWYLALFPAGVNCDGTLISVYLFSSSDIVQVALFEISILDSDLSPVQGSEVTLSHPRLFSESDPSWGWEDYIQIKTLKKDQTSCTFDMEPSTTSSSTQSLPSPFDYSTHRIRSSNELLFLTEEDSGALALESHNVCECVEYEETEIFSNWENTTLRHCIFDGNLRLKVTVKVHHGLKNSNGSIILPNEITRSASEDFMRLAKDIATFSSSCYDIPTEIISLRSGRQVFNVPKFTLAARSRYFRALFSTSFQETKKIIFNIPVTDASSYVLENAIEYITTGDCKLLHCDLSSEWRLVLNLFLFAGKYEVDSLYDACILPLIASINADSIWDILIAGQQQNSSTLLNAVHDFLKSKVDISALAISFMRYSFDSTHKEHEIILSEPNVLETRAVNASINEFSDSTAKSSLVGKRGQSNLVFDNQNKNLISCNGTRRSGLNYFLNKSKQFSKCNYSYSCDLQNTSKTENPQIYFFGRTRGDGETQSNLGQ</sequence>
<feature type="domain" description="MATH" evidence="2">
    <location>
        <begin position="15"/>
        <end position="152"/>
    </location>
</feature>
<dbReference type="eggNOG" id="KOG1987">
    <property type="taxonomic scope" value="Eukaryota"/>
</dbReference>
<evidence type="ECO:0000259" key="2">
    <source>
        <dbReference type="PROSITE" id="PS50144"/>
    </source>
</evidence>
<dbReference type="SUPFAM" id="SSF54695">
    <property type="entry name" value="POZ domain"/>
    <property type="match status" value="1"/>
</dbReference>
<name>B6A9W2_CRYMR</name>
<dbReference type="AlphaFoldDB" id="B6A9W2"/>
<dbReference type="VEuPathDB" id="CryptoDB:CMU_040720"/>
<dbReference type="InterPro" id="IPR002083">
    <property type="entry name" value="MATH/TRAF_dom"/>
</dbReference>
<dbReference type="RefSeq" id="XP_002139352.1">
    <property type="nucleotide sequence ID" value="XM_002139316.1"/>
</dbReference>
<dbReference type="GO" id="GO:0030163">
    <property type="term" value="P:protein catabolic process"/>
    <property type="evidence" value="ECO:0007669"/>
    <property type="project" value="UniProtKB-ARBA"/>
</dbReference>
<keyword evidence="4" id="KW-1185">Reference proteome</keyword>
<dbReference type="GeneID" id="6994467"/>
<evidence type="ECO:0000313" key="4">
    <source>
        <dbReference type="Proteomes" id="UP000001460"/>
    </source>
</evidence>
<dbReference type="PROSITE" id="PS50097">
    <property type="entry name" value="BTB"/>
    <property type="match status" value="1"/>
</dbReference>
<dbReference type="SMART" id="SM00225">
    <property type="entry name" value="BTB"/>
    <property type="match status" value="1"/>
</dbReference>
<gene>
    <name evidence="3" type="ORF">CMU_040720</name>
</gene>
<dbReference type="CDD" id="cd18186">
    <property type="entry name" value="BTB_POZ_ZBTB_KLHL-like"/>
    <property type="match status" value="1"/>
</dbReference>
<dbReference type="OrthoDB" id="6359816at2759"/>
<dbReference type="Pfam" id="PF22486">
    <property type="entry name" value="MATH_2"/>
    <property type="match status" value="1"/>
</dbReference>
<dbReference type="PROSITE" id="PS50144">
    <property type="entry name" value="MATH"/>
    <property type="match status" value="1"/>
</dbReference>
<dbReference type="Gene3D" id="2.60.210.10">
    <property type="entry name" value="Apoptosis, Tumor Necrosis Factor Receptor Associated Protein 2, Chain A"/>
    <property type="match status" value="1"/>
</dbReference>